<reference evidence="1" key="1">
    <citation type="journal article" date="2022" name="Front. Genet.">
        <title>Chromosome-Scale Assembly of the Dendrobium nobile Genome Provides Insights Into the Molecular Mechanism of the Biosynthesis of the Medicinal Active Ingredient of Dendrobium.</title>
        <authorList>
            <person name="Xu Q."/>
            <person name="Niu S.-C."/>
            <person name="Li K.-L."/>
            <person name="Zheng P.-J."/>
            <person name="Zhang X.-J."/>
            <person name="Jia Y."/>
            <person name="Liu Y."/>
            <person name="Niu Y.-X."/>
            <person name="Yu L.-H."/>
            <person name="Chen D.-F."/>
            <person name="Zhang G.-Q."/>
        </authorList>
    </citation>
    <scope>NUCLEOTIDE SEQUENCE</scope>
    <source>
        <tissue evidence="1">Leaf</tissue>
    </source>
</reference>
<dbReference type="Proteomes" id="UP000829196">
    <property type="component" value="Unassembled WGS sequence"/>
</dbReference>
<dbReference type="EMBL" id="JAGYWB010000009">
    <property type="protein sequence ID" value="KAI0509879.1"/>
    <property type="molecule type" value="Genomic_DNA"/>
</dbReference>
<sequence>MSVFSNVEEVHWHKFIWHKHHCLRFSSYAWMVFIEKLKSAVHCYSAGFPFLYDCS</sequence>
<keyword evidence="2" id="KW-1185">Reference proteome</keyword>
<protein>
    <submittedName>
        <fullName evidence="1">Uncharacterized protein</fullName>
    </submittedName>
</protein>
<name>A0A8T3BA39_DENNO</name>
<gene>
    <name evidence="1" type="ORF">KFK09_010476</name>
</gene>
<organism evidence="1 2">
    <name type="scientific">Dendrobium nobile</name>
    <name type="common">Orchid</name>
    <dbReference type="NCBI Taxonomy" id="94219"/>
    <lineage>
        <taxon>Eukaryota</taxon>
        <taxon>Viridiplantae</taxon>
        <taxon>Streptophyta</taxon>
        <taxon>Embryophyta</taxon>
        <taxon>Tracheophyta</taxon>
        <taxon>Spermatophyta</taxon>
        <taxon>Magnoliopsida</taxon>
        <taxon>Liliopsida</taxon>
        <taxon>Asparagales</taxon>
        <taxon>Orchidaceae</taxon>
        <taxon>Epidendroideae</taxon>
        <taxon>Malaxideae</taxon>
        <taxon>Dendrobiinae</taxon>
        <taxon>Dendrobium</taxon>
    </lineage>
</organism>
<accession>A0A8T3BA39</accession>
<comment type="caution">
    <text evidence="1">The sequence shown here is derived from an EMBL/GenBank/DDBJ whole genome shotgun (WGS) entry which is preliminary data.</text>
</comment>
<evidence type="ECO:0000313" key="2">
    <source>
        <dbReference type="Proteomes" id="UP000829196"/>
    </source>
</evidence>
<proteinExistence type="predicted"/>
<dbReference type="AlphaFoldDB" id="A0A8T3BA39"/>
<evidence type="ECO:0000313" key="1">
    <source>
        <dbReference type="EMBL" id="KAI0509879.1"/>
    </source>
</evidence>